<dbReference type="InterPro" id="IPR012944">
    <property type="entry name" value="SusD_RagB_dom"/>
</dbReference>
<dbReference type="Gene3D" id="1.25.40.390">
    <property type="match status" value="1"/>
</dbReference>
<evidence type="ECO:0000256" key="4">
    <source>
        <dbReference type="ARBA" id="ARBA00023136"/>
    </source>
</evidence>
<comment type="subcellular location">
    <subcellularLocation>
        <location evidence="1">Cell outer membrane</location>
    </subcellularLocation>
</comment>
<keyword evidence="3" id="KW-0732">Signal</keyword>
<dbReference type="AlphaFoldDB" id="A0A923H991"/>
<evidence type="ECO:0000259" key="7">
    <source>
        <dbReference type="Pfam" id="PF14322"/>
    </source>
</evidence>
<comment type="caution">
    <text evidence="8">The sequence shown here is derived from an EMBL/GenBank/DDBJ whole genome shotgun (WGS) entry which is preliminary data.</text>
</comment>
<feature type="domain" description="SusD-like N-terminal" evidence="7">
    <location>
        <begin position="39"/>
        <end position="218"/>
    </location>
</feature>
<evidence type="ECO:0000256" key="5">
    <source>
        <dbReference type="ARBA" id="ARBA00023237"/>
    </source>
</evidence>
<proteinExistence type="inferred from homology"/>
<keyword evidence="9" id="KW-1185">Reference proteome</keyword>
<evidence type="ECO:0000259" key="6">
    <source>
        <dbReference type="Pfam" id="PF07980"/>
    </source>
</evidence>
<dbReference type="InterPro" id="IPR033985">
    <property type="entry name" value="SusD-like_N"/>
</dbReference>
<evidence type="ECO:0000256" key="3">
    <source>
        <dbReference type="ARBA" id="ARBA00022729"/>
    </source>
</evidence>
<dbReference type="Pfam" id="PF14322">
    <property type="entry name" value="SusD-like_3"/>
    <property type="match status" value="1"/>
</dbReference>
<dbReference type="PROSITE" id="PS51257">
    <property type="entry name" value="PROKAR_LIPOPROTEIN"/>
    <property type="match status" value="1"/>
</dbReference>
<keyword evidence="4" id="KW-0472">Membrane</keyword>
<dbReference type="InterPro" id="IPR011990">
    <property type="entry name" value="TPR-like_helical_dom_sf"/>
</dbReference>
<dbReference type="SUPFAM" id="SSF48452">
    <property type="entry name" value="TPR-like"/>
    <property type="match status" value="1"/>
</dbReference>
<protein>
    <submittedName>
        <fullName evidence="8">RagB/SusD family nutrient uptake outer membrane protein</fullName>
    </submittedName>
</protein>
<accession>A0A923H991</accession>
<organism evidence="8 9">
    <name type="scientific">Hyunsoonleella aquatilis</name>
    <dbReference type="NCBI Taxonomy" id="2762758"/>
    <lineage>
        <taxon>Bacteria</taxon>
        <taxon>Pseudomonadati</taxon>
        <taxon>Bacteroidota</taxon>
        <taxon>Flavobacteriia</taxon>
        <taxon>Flavobacteriales</taxon>
        <taxon>Flavobacteriaceae</taxon>
    </lineage>
</organism>
<feature type="domain" description="RagB/SusD" evidence="6">
    <location>
        <begin position="366"/>
        <end position="523"/>
    </location>
</feature>
<dbReference type="CDD" id="cd08977">
    <property type="entry name" value="SusD"/>
    <property type="match status" value="1"/>
</dbReference>
<sequence>MKTYKILFLLVGLSILGCSDLEEDPVGVLAPEGFFQSTRDIQTAVNSTYGHMAHEDFWGRKMSLTIMLRSDMVDIGDPTTSSRRIEHNDFNVPDDNGMISGYWNRLYQIIAAANNAIAGAEQVDAAEGIKNPITAQAYFVRAFIYFHLVRQFGDIPYIDAPVTDVDAASSISKTSVADVYTNIIADLEFAKTWLPNTQSARSIPAKSAAHSYLALVYLTMGEYQKAYDEAKGVIDNEATYGLALEPDFQELFNSATIDGSKEPIFALDFNGFTDGDDGRDYQPPLTGLRNDEQYAPDIVGGGWSVAVPSLEVFNTWDDQDYRKWVSFDDTAVFKFTDPVTEEVTFEERPYTVFKESGSSGRGVNRPHIAKYTRMTGPTATGNGRGSNHNYSMMRYAEVLLIAAEALNEVNGGSAEAHGYVNRVRERARNGALGSMPSSFPADVAGLSQDEFRTMVLDERRLELAFEFKRWYDIARRKMGSQVFSASGLEGEKPNFDPNQDYLLPLPADELARNSNLLPQNPGY</sequence>
<comment type="similarity">
    <text evidence="2">Belongs to the SusD family.</text>
</comment>
<evidence type="ECO:0000256" key="1">
    <source>
        <dbReference type="ARBA" id="ARBA00004442"/>
    </source>
</evidence>
<gene>
    <name evidence="8" type="ORF">H7U19_14380</name>
</gene>
<evidence type="ECO:0000256" key="2">
    <source>
        <dbReference type="ARBA" id="ARBA00006275"/>
    </source>
</evidence>
<evidence type="ECO:0000313" key="9">
    <source>
        <dbReference type="Proteomes" id="UP000656244"/>
    </source>
</evidence>
<dbReference type="EMBL" id="JACNMF010000005">
    <property type="protein sequence ID" value="MBC3759601.1"/>
    <property type="molecule type" value="Genomic_DNA"/>
</dbReference>
<reference evidence="8" key="1">
    <citation type="submission" date="2020-08" db="EMBL/GenBank/DDBJ databases">
        <title>Hyunsoonleella sp. strain SJ7 genome sequencing and assembly.</title>
        <authorList>
            <person name="Kim I."/>
        </authorList>
    </citation>
    <scope>NUCLEOTIDE SEQUENCE</scope>
    <source>
        <strain evidence="8">SJ7</strain>
    </source>
</reference>
<evidence type="ECO:0000313" key="8">
    <source>
        <dbReference type="EMBL" id="MBC3759601.1"/>
    </source>
</evidence>
<dbReference type="GO" id="GO:0009279">
    <property type="term" value="C:cell outer membrane"/>
    <property type="evidence" value="ECO:0007669"/>
    <property type="project" value="UniProtKB-SubCell"/>
</dbReference>
<name>A0A923H991_9FLAO</name>
<dbReference type="RefSeq" id="WP_186563572.1">
    <property type="nucleotide sequence ID" value="NZ_JACNMF010000005.1"/>
</dbReference>
<keyword evidence="5" id="KW-0998">Cell outer membrane</keyword>
<dbReference type="Proteomes" id="UP000656244">
    <property type="component" value="Unassembled WGS sequence"/>
</dbReference>
<dbReference type="Pfam" id="PF07980">
    <property type="entry name" value="SusD_RagB"/>
    <property type="match status" value="1"/>
</dbReference>